<evidence type="ECO:0008006" key="4">
    <source>
        <dbReference type="Google" id="ProtNLM"/>
    </source>
</evidence>
<evidence type="ECO:0000313" key="2">
    <source>
        <dbReference type="EMBL" id="PKI85917.1"/>
    </source>
</evidence>
<feature type="region of interest" description="Disordered" evidence="1">
    <location>
        <begin position="255"/>
        <end position="281"/>
    </location>
</feature>
<evidence type="ECO:0000256" key="1">
    <source>
        <dbReference type="SAM" id="MobiDB-lite"/>
    </source>
</evidence>
<organism evidence="2 3">
    <name type="scientific">Malassezia vespertilionis</name>
    <dbReference type="NCBI Taxonomy" id="2020962"/>
    <lineage>
        <taxon>Eukaryota</taxon>
        <taxon>Fungi</taxon>
        <taxon>Dikarya</taxon>
        <taxon>Basidiomycota</taxon>
        <taxon>Ustilaginomycotina</taxon>
        <taxon>Malasseziomycetes</taxon>
        <taxon>Malasseziales</taxon>
        <taxon>Malasseziaceae</taxon>
        <taxon>Malassezia</taxon>
    </lineage>
</organism>
<dbReference type="EMBL" id="KZ454987">
    <property type="protein sequence ID" value="PKI85917.1"/>
    <property type="molecule type" value="Genomic_DNA"/>
</dbReference>
<accession>A0A2N1JHA0</accession>
<dbReference type="OrthoDB" id="2547149at2759"/>
<dbReference type="Proteomes" id="UP000232875">
    <property type="component" value="Unassembled WGS sequence"/>
</dbReference>
<protein>
    <recommendedName>
        <fullName evidence="4">Sld7 C-terminal domain-containing protein</fullName>
    </recommendedName>
</protein>
<dbReference type="AlphaFoldDB" id="A0A2N1JHA0"/>
<gene>
    <name evidence="2" type="ORF">MVES_000188</name>
</gene>
<reference evidence="2 3" key="1">
    <citation type="submission" date="2017-10" db="EMBL/GenBank/DDBJ databases">
        <title>A novel species of cold-tolerant Malassezia isolated from bats.</title>
        <authorList>
            <person name="Lorch J.M."/>
            <person name="Palmer J.M."/>
            <person name="Vanderwolf K.J."/>
            <person name="Schmidt K.Z."/>
            <person name="Verant M.L."/>
            <person name="Weller T.J."/>
            <person name="Blehert D.S."/>
        </authorList>
    </citation>
    <scope>NUCLEOTIDE SEQUENCE [LARGE SCALE GENOMIC DNA]</scope>
    <source>
        <strain evidence="2 3">NWHC:44797-103</strain>
    </source>
</reference>
<proteinExistence type="predicted"/>
<name>A0A2N1JHA0_9BASI</name>
<evidence type="ECO:0000313" key="3">
    <source>
        <dbReference type="Proteomes" id="UP000232875"/>
    </source>
</evidence>
<keyword evidence="3" id="KW-1185">Reference proteome</keyword>
<feature type="region of interest" description="Disordered" evidence="1">
    <location>
        <begin position="190"/>
        <end position="227"/>
    </location>
</feature>
<feature type="compositionally biased region" description="Basic and acidic residues" evidence="1">
    <location>
        <begin position="194"/>
        <end position="213"/>
    </location>
</feature>
<sequence>MDAAPLPAGSDVQRRTLWRGILVLQDGTNIPGTSIVTTMRPWDKHNDPEWQADAELCLALEMVRHHALCVRFVEVRADGEHAHIHGALPETGAQFASSGTIQIALEHAQPITTAYFARIFGNGPVDAEGQTCAALHVVYDPNVTEHSLVDKPGAVSSPGVLEFVVFARRTEESGMLEVIVGRRIACARTTRSTSRAEDSLPHPHPLPRPDDPLPRAWESSDGEHVGELETRTTALDARVRKRGRVDPHAWVRTAYTPGRRGEKRARRDAPAAPPPLKAPAYTPISTLLSTVPPQAHVDPNVEQANRALIKRLVRYQLTGRGMERAERHYEACFQAAYFGTCVVFRHTIAACPLERRATAHVVAAHLGMYADPTQL</sequence>